<name>A0A8S5N9U5_9CAUD</name>
<dbReference type="GO" id="GO:0005198">
    <property type="term" value="F:structural molecule activity"/>
    <property type="evidence" value="ECO:0007669"/>
    <property type="project" value="InterPro"/>
</dbReference>
<reference evidence="2" key="1">
    <citation type="journal article" date="2021" name="Proc. Natl. Acad. Sci. U.S.A.">
        <title>A Catalog of Tens of Thousands of Viruses from Human Metagenomes Reveals Hidden Associations with Chronic Diseases.</title>
        <authorList>
            <person name="Tisza M.J."/>
            <person name="Buck C.B."/>
        </authorList>
    </citation>
    <scope>NUCLEOTIDE SEQUENCE</scope>
    <source>
        <strain evidence="2">CtHaT25</strain>
    </source>
</reference>
<evidence type="ECO:0000313" key="2">
    <source>
        <dbReference type="EMBL" id="DAD91167.1"/>
    </source>
</evidence>
<dbReference type="GO" id="GO:0019068">
    <property type="term" value="P:virion assembly"/>
    <property type="evidence" value="ECO:0007669"/>
    <property type="project" value="InterPro"/>
</dbReference>
<dbReference type="NCBIfam" id="TIGR01539">
    <property type="entry name" value="portal_lambda"/>
    <property type="match status" value="1"/>
</dbReference>
<feature type="region of interest" description="Disordered" evidence="1">
    <location>
        <begin position="488"/>
        <end position="507"/>
    </location>
</feature>
<proteinExistence type="predicted"/>
<feature type="compositionally biased region" description="Basic and acidic residues" evidence="1">
    <location>
        <begin position="496"/>
        <end position="507"/>
    </location>
</feature>
<accession>A0A8S5N9U5</accession>
<evidence type="ECO:0000256" key="1">
    <source>
        <dbReference type="SAM" id="MobiDB-lite"/>
    </source>
</evidence>
<protein>
    <submittedName>
        <fullName evidence="2">Portal protein</fullName>
    </submittedName>
</protein>
<dbReference type="EMBL" id="BK015105">
    <property type="protein sequence ID" value="DAD91167.1"/>
    <property type="molecule type" value="Genomic_DNA"/>
</dbReference>
<sequence length="507" mass="57835">MKKSKRKLKRTTDRPAMSTGEIVGLNERAFAAAAGNRFTADWRAWGTSQDAELANDLTTLRNRSRQMLRDNPHAMNICRIVQNNVVGSGISTQARIVLPNGEPDDALNNAIESAWAEWCEKETCHTAGQLSMTDMLRLAMAGVFRDGEFFIRKIHRVFGRGEIPFALEVIEPDLLLDFEGAPVRSNNGAELRLGIEVDDWMRPMAYWFRDKHPGDLIFPQTEKKARRIPAKEIEHLYVVNRWPQTRGTPWMHSILLRLRQMSGYAESELIAARIAANNVGFIEQNIDVEPTASGAKVHIPPMERSEPGTFRRLLPGEKVTPTNLNRPAGNLEVFMRYMLREIASGVGVSYESLSRDYSQSNYSSSRLALTDERENWRVLQRWLIDNFLSRIYREWLDAAVVSGRIRIKDYFQNKRKYQAVEFKPRGWPWVDPSKEMKAYETAVRLGIMSRADAAATSGSNRDIQEILKDIKAETEMIKKDGLDWMLKASPQNEGISTDRGKDDDDKD</sequence>
<organism evidence="2">
    <name type="scientific">Myoviridae sp. ctHaT25</name>
    <dbReference type="NCBI Taxonomy" id="2826635"/>
    <lineage>
        <taxon>Viruses</taxon>
        <taxon>Duplodnaviria</taxon>
        <taxon>Heunggongvirae</taxon>
        <taxon>Uroviricota</taxon>
        <taxon>Caudoviricetes</taxon>
    </lineage>
</organism>
<dbReference type="Pfam" id="PF05136">
    <property type="entry name" value="Phage_portal_2"/>
    <property type="match status" value="1"/>
</dbReference>
<dbReference type="InterPro" id="IPR006429">
    <property type="entry name" value="Phage_lambda_portal"/>
</dbReference>